<keyword evidence="3" id="KW-1185">Reference proteome</keyword>
<reference evidence="2 3" key="1">
    <citation type="submission" date="2019-11" db="EMBL/GenBank/DDBJ databases">
        <title>Acidiferrimicrobium australis gen. nov., sp. nov., an acidophilic and obligately heterotrophic, member of the Actinobacteria that catalyses dissimilatory oxido- reduction of iron isolated from metal-rich acidic water in Chile.</title>
        <authorList>
            <person name="Gonzalez D."/>
            <person name="Huber K."/>
            <person name="Hedrich S."/>
            <person name="Rojas-Villalobos C."/>
            <person name="Quatrini R."/>
            <person name="Dinamarca M.A."/>
            <person name="Schwarz A."/>
            <person name="Canales C."/>
            <person name="Nancucheo I."/>
        </authorList>
    </citation>
    <scope>NUCLEOTIDE SEQUENCE [LARGE SCALE GENOMIC DNA]</scope>
    <source>
        <strain evidence="2 3">USS-CCA1</strain>
    </source>
</reference>
<keyword evidence="1" id="KW-0732">Signal</keyword>
<proteinExistence type="predicted"/>
<gene>
    <name evidence="2" type="ORF">GHK86_16490</name>
</gene>
<comment type="caution">
    <text evidence="2">The sequence shown here is derived from an EMBL/GenBank/DDBJ whole genome shotgun (WGS) entry which is preliminary data.</text>
</comment>
<evidence type="ECO:0000313" key="2">
    <source>
        <dbReference type="EMBL" id="MST34313.1"/>
    </source>
</evidence>
<dbReference type="PANTHER" id="PTHR43784">
    <property type="entry name" value="GDSL-LIKE LIPASE/ACYLHYDROLASE, PUTATIVE (AFU_ORTHOLOGUE AFUA_2G00820)-RELATED"/>
    <property type="match status" value="1"/>
</dbReference>
<dbReference type="Proteomes" id="UP000437736">
    <property type="component" value="Unassembled WGS sequence"/>
</dbReference>
<dbReference type="EMBL" id="WJHE01000942">
    <property type="protein sequence ID" value="MST34313.1"/>
    <property type="molecule type" value="Genomic_DNA"/>
</dbReference>
<evidence type="ECO:0000256" key="1">
    <source>
        <dbReference type="SAM" id="SignalP"/>
    </source>
</evidence>
<sequence length="268" mass="26623">MAASVGAVLLLLGALPAVPAQATPAWTASWTVAMSGGLGQYAYDATVRQVAPLSVGGREVRAQISNQYGDAPLTVAAATVALAGSGSAVVAGTLHPLTFGGATSVTIPVGASAYSDAVAMLVHAGQRLAVSVYVAGGDSITEHYDAGDGVSYASIEGGGNLSGDVSGAGLAFPQTWDRFVSAVDVSGGATPPHATVVLGDSISDGYNFHCPGEQADCTLTTAWPTVLARRLRSLPAAERVGIANEAITANTVLPLADDDSRTGGGEAG</sequence>
<name>A0ABW9R0R4_9ACTN</name>
<feature type="signal peptide" evidence="1">
    <location>
        <begin position="1"/>
        <end position="22"/>
    </location>
</feature>
<organism evidence="2 3">
    <name type="scientific">Acidiferrimicrobium australe</name>
    <dbReference type="NCBI Taxonomy" id="2664430"/>
    <lineage>
        <taxon>Bacteria</taxon>
        <taxon>Bacillati</taxon>
        <taxon>Actinomycetota</taxon>
        <taxon>Acidimicrobiia</taxon>
        <taxon>Acidimicrobiales</taxon>
        <taxon>Acidimicrobiaceae</taxon>
        <taxon>Acidiferrimicrobium</taxon>
    </lineage>
</organism>
<feature type="chain" id="PRO_5047346559" description="SGNH/GDSL hydrolase family protein" evidence="1">
    <location>
        <begin position="23"/>
        <end position="268"/>
    </location>
</feature>
<dbReference type="InterPro" id="IPR053140">
    <property type="entry name" value="GDSL_Rv0518-like"/>
</dbReference>
<evidence type="ECO:0008006" key="4">
    <source>
        <dbReference type="Google" id="ProtNLM"/>
    </source>
</evidence>
<evidence type="ECO:0000313" key="3">
    <source>
        <dbReference type="Proteomes" id="UP000437736"/>
    </source>
</evidence>
<feature type="non-terminal residue" evidence="2">
    <location>
        <position position="268"/>
    </location>
</feature>
<dbReference type="PANTHER" id="PTHR43784:SF2">
    <property type="entry name" value="GDSL-LIKE LIPASE_ACYLHYDROLASE, PUTATIVE (AFU_ORTHOLOGUE AFUA_2G00820)-RELATED"/>
    <property type="match status" value="1"/>
</dbReference>
<accession>A0ABW9R0R4</accession>
<protein>
    <recommendedName>
        <fullName evidence="4">SGNH/GDSL hydrolase family protein</fullName>
    </recommendedName>
</protein>